<dbReference type="GO" id="GO:0004177">
    <property type="term" value="F:aminopeptidase activity"/>
    <property type="evidence" value="ECO:0007669"/>
    <property type="project" value="TreeGrafter"/>
</dbReference>
<evidence type="ECO:0000313" key="3">
    <source>
        <dbReference type="EMBL" id="RDW58376.1"/>
    </source>
</evidence>
<dbReference type="AlphaFoldDB" id="A0A3D8Q972"/>
<dbReference type="OrthoDB" id="2107894at2759"/>
<dbReference type="PANTHER" id="PTHR36512">
    <property type="entry name" value="D-AMINOPEPTIDASE"/>
    <property type="match status" value="1"/>
</dbReference>
<organism evidence="3 4">
    <name type="scientific">Coleophoma crateriformis</name>
    <dbReference type="NCBI Taxonomy" id="565419"/>
    <lineage>
        <taxon>Eukaryota</taxon>
        <taxon>Fungi</taxon>
        <taxon>Dikarya</taxon>
        <taxon>Ascomycota</taxon>
        <taxon>Pezizomycotina</taxon>
        <taxon>Leotiomycetes</taxon>
        <taxon>Helotiales</taxon>
        <taxon>Dermateaceae</taxon>
        <taxon>Coleophoma</taxon>
    </lineage>
</organism>
<dbReference type="PANTHER" id="PTHR36512:SF3">
    <property type="entry name" value="BLR5678 PROTEIN"/>
    <property type="match status" value="1"/>
</dbReference>
<gene>
    <name evidence="3" type="ORF">BP5796_12306</name>
</gene>
<dbReference type="EMBL" id="PDLN01000021">
    <property type="protein sequence ID" value="RDW58376.1"/>
    <property type="molecule type" value="Genomic_DNA"/>
</dbReference>
<dbReference type="InterPro" id="IPR005321">
    <property type="entry name" value="Peptidase_S58_DmpA"/>
</dbReference>
<evidence type="ECO:0000256" key="2">
    <source>
        <dbReference type="SAM" id="MobiDB-lite"/>
    </source>
</evidence>
<sequence>MSSRIRDWGYAPGQFPTGPKNSVLDVPGVLVGQVDINEGEDVHTGVTVIFPRGIKNTIYTPCYAAVHDMNTAGEWTGIHQIREWGFTRAPIAFTNTISIGKVYDSIWRWTMRQLEADGITGLDQFEHYGFPTVGETFDGLLNEISRSAVEEVHVLEAMKRAESQTDVQEGNHGGGTGMRSHGFKAGTGTSSRLLKGDNGKTYTLGVIVQNNYGSPGDLQIDGVQIGKILWSKPGAKIEVPKPPESGKVSEGSCLVLIITDVPMLPHQLKRMAQRAGMGLSQVSGHGVGRNFSGEFFMALSTGNSPESPSKWDGMSSLPPFLETDTVETVKSQLIDTLFMAAAEATEEAVLNAMTSAKTLKGFQGFETKALPREEVEALLKKYGRGYMNEIFEANMAATTK</sequence>
<keyword evidence="4" id="KW-1185">Reference proteome</keyword>
<comment type="caution">
    <text evidence="3">The sequence shown here is derived from an EMBL/GenBank/DDBJ whole genome shotgun (WGS) entry which is preliminary data.</text>
</comment>
<accession>A0A3D8Q972</accession>
<feature type="region of interest" description="Disordered" evidence="2">
    <location>
        <begin position="163"/>
        <end position="194"/>
    </location>
</feature>
<name>A0A3D8Q972_9HELO</name>
<evidence type="ECO:0000256" key="1">
    <source>
        <dbReference type="ARBA" id="ARBA00007068"/>
    </source>
</evidence>
<dbReference type="InterPro" id="IPR016117">
    <property type="entry name" value="ArgJ-like_dom_sf"/>
</dbReference>
<proteinExistence type="inferred from homology"/>
<comment type="similarity">
    <text evidence="1">Belongs to the peptidase S58 family.</text>
</comment>
<dbReference type="Proteomes" id="UP000256328">
    <property type="component" value="Unassembled WGS sequence"/>
</dbReference>
<evidence type="ECO:0000313" key="4">
    <source>
        <dbReference type="Proteomes" id="UP000256328"/>
    </source>
</evidence>
<dbReference type="Gene3D" id="3.60.70.12">
    <property type="entry name" value="L-amino peptidase D-ALA esterase/amidase"/>
    <property type="match status" value="1"/>
</dbReference>
<reference evidence="3 4" key="1">
    <citation type="journal article" date="2018" name="IMA Fungus">
        <title>IMA Genome-F 9: Draft genome sequence of Annulohypoxylon stygium, Aspergillus mulundensis, Berkeleyomyces basicola (syn. Thielaviopsis basicola), Ceratocystis smalleyi, two Cercospora beticola strains, Coleophoma cylindrospora, Fusarium fracticaudum, Phialophora cf. hyalina, and Morchella septimelata.</title>
        <authorList>
            <person name="Wingfield B.D."/>
            <person name="Bills G.F."/>
            <person name="Dong Y."/>
            <person name="Huang W."/>
            <person name="Nel W.J."/>
            <person name="Swalarsk-Parry B.S."/>
            <person name="Vaghefi N."/>
            <person name="Wilken P.M."/>
            <person name="An Z."/>
            <person name="de Beer Z.W."/>
            <person name="De Vos L."/>
            <person name="Chen L."/>
            <person name="Duong T.A."/>
            <person name="Gao Y."/>
            <person name="Hammerbacher A."/>
            <person name="Kikkert J.R."/>
            <person name="Li Y."/>
            <person name="Li H."/>
            <person name="Li K."/>
            <person name="Li Q."/>
            <person name="Liu X."/>
            <person name="Ma X."/>
            <person name="Naidoo K."/>
            <person name="Pethybridge S.J."/>
            <person name="Sun J."/>
            <person name="Steenkamp E.T."/>
            <person name="van der Nest M.A."/>
            <person name="van Wyk S."/>
            <person name="Wingfield M.J."/>
            <person name="Xiong C."/>
            <person name="Yue Q."/>
            <person name="Zhang X."/>
        </authorList>
    </citation>
    <scope>NUCLEOTIDE SEQUENCE [LARGE SCALE GENOMIC DNA]</scope>
    <source>
        <strain evidence="3 4">BP5796</strain>
    </source>
</reference>
<dbReference type="Pfam" id="PF03576">
    <property type="entry name" value="Peptidase_S58"/>
    <property type="match status" value="1"/>
</dbReference>
<protein>
    <submittedName>
        <fullName evidence="3">Peptidase S58 DmpA biosynthesis protein ArgJ</fullName>
    </submittedName>
</protein>
<dbReference type="SUPFAM" id="SSF56266">
    <property type="entry name" value="DmpA/ArgJ-like"/>
    <property type="match status" value="1"/>
</dbReference>